<organism evidence="1 2">
    <name type="scientific">Rhizopus delemar (strain RA 99-880 / ATCC MYA-4621 / FGSC 9543 / NRRL 43880)</name>
    <name type="common">Mucormycosis agent</name>
    <name type="synonym">Rhizopus arrhizus var. delemar</name>
    <dbReference type="NCBI Taxonomy" id="246409"/>
    <lineage>
        <taxon>Eukaryota</taxon>
        <taxon>Fungi</taxon>
        <taxon>Fungi incertae sedis</taxon>
        <taxon>Mucoromycota</taxon>
        <taxon>Mucoromycotina</taxon>
        <taxon>Mucoromycetes</taxon>
        <taxon>Mucorales</taxon>
        <taxon>Mucorineae</taxon>
        <taxon>Rhizopodaceae</taxon>
        <taxon>Rhizopus</taxon>
    </lineage>
</organism>
<dbReference type="VEuPathDB" id="FungiDB:RO3G_06773"/>
<dbReference type="EMBL" id="CH476736">
    <property type="protein sequence ID" value="EIE82068.1"/>
    <property type="molecule type" value="Genomic_DNA"/>
</dbReference>
<dbReference type="RefSeq" id="XP_067517464.1">
    <property type="nucleotide sequence ID" value="XM_067661363.1"/>
</dbReference>
<dbReference type="Proteomes" id="UP000009138">
    <property type="component" value="Unassembled WGS sequence"/>
</dbReference>
<evidence type="ECO:0000313" key="1">
    <source>
        <dbReference type="EMBL" id="EIE82068.1"/>
    </source>
</evidence>
<sequence>MTSTSKRSQGFENYSIDCNKTDSLNRYGLTAGNPPQPCFICKFCGKTYNTHNVVELVENASKAS</sequence>
<dbReference type="AlphaFoldDB" id="I1C0T8"/>
<dbReference type="GeneID" id="93613744"/>
<evidence type="ECO:0000313" key="2">
    <source>
        <dbReference type="Proteomes" id="UP000009138"/>
    </source>
</evidence>
<dbReference type="InParanoid" id="I1C0T8"/>
<gene>
    <name evidence="1" type="ORF">RO3G_06773</name>
</gene>
<protein>
    <submittedName>
        <fullName evidence="1">Uncharacterized protein</fullName>
    </submittedName>
</protein>
<reference evidence="1 2" key="1">
    <citation type="journal article" date="2009" name="PLoS Genet.">
        <title>Genomic analysis of the basal lineage fungus Rhizopus oryzae reveals a whole-genome duplication.</title>
        <authorList>
            <person name="Ma L.-J."/>
            <person name="Ibrahim A.S."/>
            <person name="Skory C."/>
            <person name="Grabherr M.G."/>
            <person name="Burger G."/>
            <person name="Butler M."/>
            <person name="Elias M."/>
            <person name="Idnurm A."/>
            <person name="Lang B.F."/>
            <person name="Sone T."/>
            <person name="Abe A."/>
            <person name="Calvo S.E."/>
            <person name="Corrochano L.M."/>
            <person name="Engels R."/>
            <person name="Fu J."/>
            <person name="Hansberg W."/>
            <person name="Kim J.-M."/>
            <person name="Kodira C.D."/>
            <person name="Koehrsen M.J."/>
            <person name="Liu B."/>
            <person name="Miranda-Saavedra D."/>
            <person name="O'Leary S."/>
            <person name="Ortiz-Castellanos L."/>
            <person name="Poulter R."/>
            <person name="Rodriguez-Romero J."/>
            <person name="Ruiz-Herrera J."/>
            <person name="Shen Y.-Q."/>
            <person name="Zeng Q."/>
            <person name="Galagan J."/>
            <person name="Birren B.W."/>
            <person name="Cuomo C.A."/>
            <person name="Wickes B.L."/>
        </authorList>
    </citation>
    <scope>NUCLEOTIDE SEQUENCE [LARGE SCALE GENOMIC DNA]</scope>
    <source>
        <strain evidence="2">RA 99-880 / ATCC MYA-4621 / FGSC 9543 / NRRL 43880</strain>
    </source>
</reference>
<name>I1C0T8_RHIO9</name>
<proteinExistence type="predicted"/>
<accession>I1C0T8</accession>
<keyword evidence="2" id="KW-1185">Reference proteome</keyword>